<protein>
    <recommendedName>
        <fullName evidence="3">peptidylprolyl isomerase</fullName>
        <ecNumber evidence="3">5.2.1.8</ecNumber>
    </recommendedName>
</protein>
<dbReference type="InterPro" id="IPR046357">
    <property type="entry name" value="PPIase_dom_sf"/>
</dbReference>
<comment type="catalytic activity">
    <reaction evidence="1">
        <text>[protein]-peptidylproline (omega=180) = [protein]-peptidylproline (omega=0)</text>
        <dbReference type="Rhea" id="RHEA:16237"/>
        <dbReference type="Rhea" id="RHEA-COMP:10747"/>
        <dbReference type="Rhea" id="RHEA-COMP:10748"/>
        <dbReference type="ChEBI" id="CHEBI:83833"/>
        <dbReference type="ChEBI" id="CHEBI:83834"/>
        <dbReference type="EC" id="5.2.1.8"/>
    </reaction>
</comment>
<dbReference type="PROSITE" id="PS50198">
    <property type="entry name" value="PPIC_PPIASE_2"/>
    <property type="match status" value="1"/>
</dbReference>
<dbReference type="Pfam" id="PF00639">
    <property type="entry name" value="Rotamase"/>
    <property type="match status" value="1"/>
</dbReference>
<feature type="signal peptide" evidence="6">
    <location>
        <begin position="1"/>
        <end position="28"/>
    </location>
</feature>
<evidence type="ECO:0000313" key="9">
    <source>
        <dbReference type="Proteomes" id="UP001303946"/>
    </source>
</evidence>
<dbReference type="EC" id="5.2.1.8" evidence="3"/>
<keyword evidence="6" id="KW-0732">Signal</keyword>
<evidence type="ECO:0000313" key="8">
    <source>
        <dbReference type="EMBL" id="WOB07361.1"/>
    </source>
</evidence>
<accession>A0ABZ0CW43</accession>
<dbReference type="RefSeq" id="WP_316700030.1">
    <property type="nucleotide sequence ID" value="NZ_CP136336.1"/>
</dbReference>
<dbReference type="PANTHER" id="PTHR47245:SF2">
    <property type="entry name" value="PEPTIDYL-PROLYL CIS-TRANS ISOMERASE HP_0175-RELATED"/>
    <property type="match status" value="1"/>
</dbReference>
<evidence type="ECO:0000256" key="5">
    <source>
        <dbReference type="PROSITE-ProRule" id="PRU00278"/>
    </source>
</evidence>
<dbReference type="GO" id="GO:0003755">
    <property type="term" value="F:peptidyl-prolyl cis-trans isomerase activity"/>
    <property type="evidence" value="ECO:0007669"/>
    <property type="project" value="UniProtKB-EC"/>
</dbReference>
<dbReference type="PROSITE" id="PS51257">
    <property type="entry name" value="PROKAR_LIPOPROTEIN"/>
    <property type="match status" value="1"/>
</dbReference>
<reference evidence="8 9" key="1">
    <citation type="submission" date="2023-10" db="EMBL/GenBank/DDBJ databases">
        <title>Bacteria for the degradation of biodegradable plastic PBAT(Polybutylene adipate terephthalate).</title>
        <authorList>
            <person name="Weon H.-Y."/>
            <person name="Yeon J."/>
        </authorList>
    </citation>
    <scope>NUCLEOTIDE SEQUENCE [LARGE SCALE GENOMIC DNA]</scope>
    <source>
        <strain evidence="8 9">SBD 7-3</strain>
    </source>
</reference>
<dbReference type="EMBL" id="CP136336">
    <property type="protein sequence ID" value="WOB07361.1"/>
    <property type="molecule type" value="Genomic_DNA"/>
</dbReference>
<sequence length="297" mass="32164">MSMIRTSISTLALAVLPGLTLLSACKPAAPDTATSAPTPAKPDAVALLDGEPLTRPLLDEIARQYAGSANPYDAPTAAASAASAASAPSVGRQRLLDELVDIELLARKAREHGVDKQPAFIAENELQAKTILAQAMVREQIAGLQVTDAELAAAYDERVPPYQFKLAHILVAEQATAQAVLEQLKQGRPFAELAKRYSIDTDNRLRGGSLGVMLMDQLPTEMGAAVRYLKPGEHAAQPVRTPQGWHVMRLEGLEPLAHRPTLETARVWLHPQIVHAKVEAQQKQWRREAKIQLAESP</sequence>
<gene>
    <name evidence="8" type="ORF">RXV79_20885</name>
</gene>
<dbReference type="InterPro" id="IPR000297">
    <property type="entry name" value="PPIase_PpiC"/>
</dbReference>
<evidence type="ECO:0000259" key="7">
    <source>
        <dbReference type="PROSITE" id="PS50198"/>
    </source>
</evidence>
<evidence type="ECO:0000256" key="6">
    <source>
        <dbReference type="SAM" id="SignalP"/>
    </source>
</evidence>
<evidence type="ECO:0000256" key="4">
    <source>
        <dbReference type="ARBA" id="ARBA00023110"/>
    </source>
</evidence>
<dbReference type="InterPro" id="IPR050245">
    <property type="entry name" value="PrsA_foldase"/>
</dbReference>
<evidence type="ECO:0000256" key="3">
    <source>
        <dbReference type="ARBA" id="ARBA00013194"/>
    </source>
</evidence>
<keyword evidence="9" id="KW-1185">Reference proteome</keyword>
<keyword evidence="4 5" id="KW-0697">Rotamase</keyword>
<dbReference type="Proteomes" id="UP001303946">
    <property type="component" value="Chromosome"/>
</dbReference>
<evidence type="ECO:0000256" key="1">
    <source>
        <dbReference type="ARBA" id="ARBA00000971"/>
    </source>
</evidence>
<feature type="domain" description="PpiC" evidence="7">
    <location>
        <begin position="161"/>
        <end position="252"/>
    </location>
</feature>
<dbReference type="Gene3D" id="3.10.50.40">
    <property type="match status" value="1"/>
</dbReference>
<dbReference type="InterPro" id="IPR027304">
    <property type="entry name" value="Trigger_fact/SurA_dom_sf"/>
</dbReference>
<feature type="chain" id="PRO_5045427278" description="peptidylprolyl isomerase" evidence="6">
    <location>
        <begin position="29"/>
        <end position="297"/>
    </location>
</feature>
<dbReference type="SUPFAM" id="SSF109998">
    <property type="entry name" value="Triger factor/SurA peptide-binding domain-like"/>
    <property type="match status" value="1"/>
</dbReference>
<keyword evidence="5 8" id="KW-0413">Isomerase</keyword>
<proteinExistence type="inferred from homology"/>
<dbReference type="SUPFAM" id="SSF54534">
    <property type="entry name" value="FKBP-like"/>
    <property type="match status" value="1"/>
</dbReference>
<organism evidence="8 9">
    <name type="scientific">Piscinibacter gummiphilus</name>
    <dbReference type="NCBI Taxonomy" id="946333"/>
    <lineage>
        <taxon>Bacteria</taxon>
        <taxon>Pseudomonadati</taxon>
        <taxon>Pseudomonadota</taxon>
        <taxon>Betaproteobacteria</taxon>
        <taxon>Burkholderiales</taxon>
        <taxon>Sphaerotilaceae</taxon>
        <taxon>Piscinibacter</taxon>
    </lineage>
</organism>
<dbReference type="PANTHER" id="PTHR47245">
    <property type="entry name" value="PEPTIDYLPROLYL ISOMERASE"/>
    <property type="match status" value="1"/>
</dbReference>
<comment type="similarity">
    <text evidence="2">Belongs to the PpiC/parvulin rotamase family.</text>
</comment>
<name>A0ABZ0CW43_9BURK</name>
<evidence type="ECO:0000256" key="2">
    <source>
        <dbReference type="ARBA" id="ARBA00007656"/>
    </source>
</evidence>